<organism evidence="2 3">
    <name type="scientific">Laccaria amethystina LaAM-08-1</name>
    <dbReference type="NCBI Taxonomy" id="1095629"/>
    <lineage>
        <taxon>Eukaryota</taxon>
        <taxon>Fungi</taxon>
        <taxon>Dikarya</taxon>
        <taxon>Basidiomycota</taxon>
        <taxon>Agaricomycotina</taxon>
        <taxon>Agaricomycetes</taxon>
        <taxon>Agaricomycetidae</taxon>
        <taxon>Agaricales</taxon>
        <taxon>Agaricineae</taxon>
        <taxon>Hydnangiaceae</taxon>
        <taxon>Laccaria</taxon>
    </lineage>
</organism>
<accession>A0A0C9X1H1</accession>
<evidence type="ECO:0000256" key="1">
    <source>
        <dbReference type="SAM" id="MobiDB-lite"/>
    </source>
</evidence>
<name>A0A0C9X1H1_9AGAR</name>
<feature type="compositionally biased region" description="Low complexity" evidence="1">
    <location>
        <begin position="65"/>
        <end position="76"/>
    </location>
</feature>
<dbReference type="AlphaFoldDB" id="A0A0C9X1H1"/>
<reference evidence="2 3" key="1">
    <citation type="submission" date="2014-04" db="EMBL/GenBank/DDBJ databases">
        <authorList>
            <consortium name="DOE Joint Genome Institute"/>
            <person name="Kuo A."/>
            <person name="Kohler A."/>
            <person name="Nagy L.G."/>
            <person name="Floudas D."/>
            <person name="Copeland A."/>
            <person name="Barry K.W."/>
            <person name="Cichocki N."/>
            <person name="Veneault-Fourrey C."/>
            <person name="LaButti K."/>
            <person name="Lindquist E.A."/>
            <person name="Lipzen A."/>
            <person name="Lundell T."/>
            <person name="Morin E."/>
            <person name="Murat C."/>
            <person name="Sun H."/>
            <person name="Tunlid A."/>
            <person name="Henrissat B."/>
            <person name="Grigoriev I.V."/>
            <person name="Hibbett D.S."/>
            <person name="Martin F."/>
            <person name="Nordberg H.P."/>
            <person name="Cantor M.N."/>
            <person name="Hua S.X."/>
        </authorList>
    </citation>
    <scope>NUCLEOTIDE SEQUENCE [LARGE SCALE GENOMIC DNA]</scope>
    <source>
        <strain evidence="2 3">LaAM-08-1</strain>
    </source>
</reference>
<keyword evidence="3" id="KW-1185">Reference proteome</keyword>
<dbReference type="HOGENOM" id="CLU_2050029_0_0_1"/>
<dbReference type="EMBL" id="KN838766">
    <property type="protein sequence ID" value="KIJ95128.1"/>
    <property type="molecule type" value="Genomic_DNA"/>
</dbReference>
<dbReference type="Proteomes" id="UP000054477">
    <property type="component" value="Unassembled WGS sequence"/>
</dbReference>
<proteinExistence type="predicted"/>
<reference evidence="3" key="2">
    <citation type="submission" date="2015-01" db="EMBL/GenBank/DDBJ databases">
        <title>Evolutionary Origins and Diversification of the Mycorrhizal Mutualists.</title>
        <authorList>
            <consortium name="DOE Joint Genome Institute"/>
            <consortium name="Mycorrhizal Genomics Consortium"/>
            <person name="Kohler A."/>
            <person name="Kuo A."/>
            <person name="Nagy L.G."/>
            <person name="Floudas D."/>
            <person name="Copeland A."/>
            <person name="Barry K.W."/>
            <person name="Cichocki N."/>
            <person name="Veneault-Fourrey C."/>
            <person name="LaButti K."/>
            <person name="Lindquist E.A."/>
            <person name="Lipzen A."/>
            <person name="Lundell T."/>
            <person name="Morin E."/>
            <person name="Murat C."/>
            <person name="Riley R."/>
            <person name="Ohm R."/>
            <person name="Sun H."/>
            <person name="Tunlid A."/>
            <person name="Henrissat B."/>
            <person name="Grigoriev I.V."/>
            <person name="Hibbett D.S."/>
            <person name="Martin F."/>
        </authorList>
    </citation>
    <scope>NUCLEOTIDE SEQUENCE [LARGE SCALE GENOMIC DNA]</scope>
    <source>
        <strain evidence="3">LaAM-08-1</strain>
    </source>
</reference>
<evidence type="ECO:0000313" key="2">
    <source>
        <dbReference type="EMBL" id="KIJ95128.1"/>
    </source>
</evidence>
<protein>
    <submittedName>
        <fullName evidence="2">Uncharacterized protein</fullName>
    </submittedName>
</protein>
<sequence>MEFDQNNSSYSTICQRSSLWHASSADILKFTVGLYLDIFSNVVFGIDNEVNEVDPQFHNGPPHPRVVASSSVSHSGGPRDKIFGHTYEDTLGDWLTTLCLPLGGQPWTWQEAQTNSKDIS</sequence>
<gene>
    <name evidence="2" type="ORF">K443DRAFT_337634</name>
</gene>
<evidence type="ECO:0000313" key="3">
    <source>
        <dbReference type="Proteomes" id="UP000054477"/>
    </source>
</evidence>
<feature type="region of interest" description="Disordered" evidence="1">
    <location>
        <begin position="56"/>
        <end position="77"/>
    </location>
</feature>